<dbReference type="InterPro" id="IPR001296">
    <property type="entry name" value="Glyco_trans_1"/>
</dbReference>
<dbReference type="AlphaFoldDB" id="A0A0F9AMM2"/>
<dbReference type="PANTHER" id="PTHR46401">
    <property type="entry name" value="GLYCOSYLTRANSFERASE WBBK-RELATED"/>
    <property type="match status" value="1"/>
</dbReference>
<feature type="domain" description="Glycosyl transferase family 1" evidence="2">
    <location>
        <begin position="169"/>
        <end position="240"/>
    </location>
</feature>
<name>A0A0F9AMM2_9ZZZZ</name>
<dbReference type="Gene3D" id="3.40.50.2000">
    <property type="entry name" value="Glycogen Phosphorylase B"/>
    <property type="match status" value="2"/>
</dbReference>
<dbReference type="CDD" id="cd03801">
    <property type="entry name" value="GT4_PimA-like"/>
    <property type="match status" value="1"/>
</dbReference>
<evidence type="ECO:0000259" key="3">
    <source>
        <dbReference type="Pfam" id="PF13439"/>
    </source>
</evidence>
<evidence type="ECO:0008006" key="5">
    <source>
        <dbReference type="Google" id="ProtNLM"/>
    </source>
</evidence>
<dbReference type="Pfam" id="PF00534">
    <property type="entry name" value="Glycos_transf_1"/>
    <property type="match status" value="1"/>
</dbReference>
<sequence length="253" mass="29447">ENWTGPAESVLNLLKELNKRGHGAFFAGDIKRRGRLLPRVREAGIPVIESLNLDRKSHPLNYLRNLINLLRVLKKEKIDIIHTHFRYDHILASFVKKRVLLFHTLHRADLDKVNFQERFILRHKTDHIITISKVIREKVIRNLGIEPKGISTIYGAVDSNKFNPQLSGDKIREEFEINKDTPVVGMIAPLQPYRNHLLFLRAIPRIKKEFPTVKFFLIGSIGSYQRFLKEEIEHLGYKQELTDALLELLELSP</sequence>
<accession>A0A0F9AMM2</accession>
<evidence type="ECO:0000259" key="2">
    <source>
        <dbReference type="Pfam" id="PF00534"/>
    </source>
</evidence>
<gene>
    <name evidence="4" type="ORF">LCGC14_2551670</name>
</gene>
<dbReference type="SUPFAM" id="SSF53756">
    <property type="entry name" value="UDP-Glycosyltransferase/glycogen phosphorylase"/>
    <property type="match status" value="1"/>
</dbReference>
<protein>
    <recommendedName>
        <fullName evidence="5">Glycosyltransferase subfamily 4-like N-terminal domain-containing protein</fullName>
    </recommendedName>
</protein>
<proteinExistence type="predicted"/>
<dbReference type="GO" id="GO:0009103">
    <property type="term" value="P:lipopolysaccharide biosynthetic process"/>
    <property type="evidence" value="ECO:0007669"/>
    <property type="project" value="TreeGrafter"/>
</dbReference>
<evidence type="ECO:0000313" key="4">
    <source>
        <dbReference type="EMBL" id="KKL10854.1"/>
    </source>
</evidence>
<organism evidence="4">
    <name type="scientific">marine sediment metagenome</name>
    <dbReference type="NCBI Taxonomy" id="412755"/>
    <lineage>
        <taxon>unclassified sequences</taxon>
        <taxon>metagenomes</taxon>
        <taxon>ecological metagenomes</taxon>
    </lineage>
</organism>
<dbReference type="GO" id="GO:0016757">
    <property type="term" value="F:glycosyltransferase activity"/>
    <property type="evidence" value="ECO:0007669"/>
    <property type="project" value="InterPro"/>
</dbReference>
<dbReference type="PANTHER" id="PTHR46401:SF2">
    <property type="entry name" value="GLYCOSYLTRANSFERASE WBBK-RELATED"/>
    <property type="match status" value="1"/>
</dbReference>
<reference evidence="4" key="1">
    <citation type="journal article" date="2015" name="Nature">
        <title>Complex archaea that bridge the gap between prokaryotes and eukaryotes.</title>
        <authorList>
            <person name="Spang A."/>
            <person name="Saw J.H."/>
            <person name="Jorgensen S.L."/>
            <person name="Zaremba-Niedzwiedzka K."/>
            <person name="Martijn J."/>
            <person name="Lind A.E."/>
            <person name="van Eijk R."/>
            <person name="Schleper C."/>
            <person name="Guy L."/>
            <person name="Ettema T.J."/>
        </authorList>
    </citation>
    <scope>NUCLEOTIDE SEQUENCE</scope>
</reference>
<evidence type="ECO:0000256" key="1">
    <source>
        <dbReference type="ARBA" id="ARBA00022679"/>
    </source>
</evidence>
<dbReference type="Pfam" id="PF13439">
    <property type="entry name" value="Glyco_transf_4"/>
    <property type="match status" value="1"/>
</dbReference>
<dbReference type="InterPro" id="IPR028098">
    <property type="entry name" value="Glyco_trans_4-like_N"/>
</dbReference>
<feature type="domain" description="Glycosyltransferase subfamily 4-like N-terminal" evidence="3">
    <location>
        <begin position="5"/>
        <end position="160"/>
    </location>
</feature>
<feature type="non-terminal residue" evidence="4">
    <location>
        <position position="1"/>
    </location>
</feature>
<comment type="caution">
    <text evidence="4">The sequence shown here is derived from an EMBL/GenBank/DDBJ whole genome shotgun (WGS) entry which is preliminary data.</text>
</comment>
<keyword evidence="1" id="KW-0808">Transferase</keyword>
<dbReference type="EMBL" id="LAZR01041896">
    <property type="protein sequence ID" value="KKL10854.1"/>
    <property type="molecule type" value="Genomic_DNA"/>
</dbReference>